<keyword evidence="15" id="KW-1133">Transmembrane helix</keyword>
<dbReference type="RefSeq" id="WP_155860787.1">
    <property type="nucleotide sequence ID" value="NZ_LT629765.1"/>
</dbReference>
<evidence type="ECO:0000256" key="12">
    <source>
        <dbReference type="ARBA" id="ARBA00043691"/>
    </source>
</evidence>
<accession>A0A1H1UKH2</accession>
<evidence type="ECO:0000256" key="10">
    <source>
        <dbReference type="ARBA" id="ARBA00043668"/>
    </source>
</evidence>
<evidence type="ECO:0000256" key="1">
    <source>
        <dbReference type="ARBA" id="ARBA00004370"/>
    </source>
</evidence>
<evidence type="ECO:0000256" key="3">
    <source>
        <dbReference type="ARBA" id="ARBA00012976"/>
    </source>
</evidence>
<keyword evidence="8 15" id="KW-0472">Membrane</keyword>
<evidence type="ECO:0000256" key="8">
    <source>
        <dbReference type="ARBA" id="ARBA00023136"/>
    </source>
</evidence>
<keyword evidence="6 16" id="KW-0732">Signal</keyword>
<organism evidence="17 18">
    <name type="scientific">Corynebacterium timonense</name>
    <dbReference type="NCBI Taxonomy" id="441500"/>
    <lineage>
        <taxon>Bacteria</taxon>
        <taxon>Bacillati</taxon>
        <taxon>Actinomycetota</taxon>
        <taxon>Actinomycetes</taxon>
        <taxon>Mycobacteriales</taxon>
        <taxon>Corynebacteriaceae</taxon>
        <taxon>Corynebacterium</taxon>
    </lineage>
</organism>
<evidence type="ECO:0000313" key="17">
    <source>
        <dbReference type="EMBL" id="SDS73017.1"/>
    </source>
</evidence>
<dbReference type="GO" id="GO:0034417">
    <property type="term" value="F:bisphosphoglycerate 3-phosphatase activity"/>
    <property type="evidence" value="ECO:0007669"/>
    <property type="project" value="UniProtKB-EC"/>
</dbReference>
<keyword evidence="18" id="KW-1185">Reference proteome</keyword>
<evidence type="ECO:0000256" key="6">
    <source>
        <dbReference type="ARBA" id="ARBA00022729"/>
    </source>
</evidence>
<evidence type="ECO:0000256" key="4">
    <source>
        <dbReference type="ARBA" id="ARBA00013040"/>
    </source>
</evidence>
<reference evidence="17 18" key="1">
    <citation type="submission" date="2016-10" db="EMBL/GenBank/DDBJ databases">
        <authorList>
            <person name="de Groot N.N."/>
        </authorList>
    </citation>
    <scope>NUCLEOTIDE SEQUENCE [LARGE SCALE GENOMIC DNA]</scope>
    <source>
        <strain evidence="17 18">DSM 45434</strain>
    </source>
</reference>
<comment type="catalytic activity">
    <reaction evidence="11">
        <text>1D-myo-inositol 1,2,4,5,6-pentakisphosphate + H2O = 1D-myo-inositol 1,2,5,6-tetrakisphosphate + phosphate</text>
        <dbReference type="Rhea" id="RHEA:77115"/>
        <dbReference type="ChEBI" id="CHEBI:15377"/>
        <dbReference type="ChEBI" id="CHEBI:43474"/>
        <dbReference type="ChEBI" id="CHEBI:57798"/>
        <dbReference type="ChEBI" id="CHEBI:195535"/>
        <dbReference type="EC" id="3.1.3.62"/>
    </reaction>
    <physiologicalReaction direction="left-to-right" evidence="11">
        <dbReference type="Rhea" id="RHEA:77116"/>
    </physiologicalReaction>
</comment>
<keyword evidence="7" id="KW-0378">Hydrolase</keyword>
<comment type="catalytic activity">
    <reaction evidence="10">
        <text>1D-myo-inositol 1,2,5,6-tetrakisphosphate + H2O = 1D-myo-inositol 1,2,6-trisphosphate + phosphate</text>
        <dbReference type="Rhea" id="RHEA:77119"/>
        <dbReference type="ChEBI" id="CHEBI:15377"/>
        <dbReference type="ChEBI" id="CHEBI:43474"/>
        <dbReference type="ChEBI" id="CHEBI:195535"/>
        <dbReference type="ChEBI" id="CHEBI:195537"/>
        <dbReference type="EC" id="3.1.3.62"/>
    </reaction>
    <physiologicalReaction direction="left-to-right" evidence="10">
        <dbReference type="Rhea" id="RHEA:77120"/>
    </physiologicalReaction>
</comment>
<comment type="subcellular location">
    <subcellularLocation>
        <location evidence="1">Membrane</location>
    </subcellularLocation>
</comment>
<keyword evidence="15" id="KW-0812">Transmembrane</keyword>
<evidence type="ECO:0000256" key="11">
    <source>
        <dbReference type="ARBA" id="ARBA00043671"/>
    </source>
</evidence>
<dbReference type="GO" id="GO:0003993">
    <property type="term" value="F:acid phosphatase activity"/>
    <property type="evidence" value="ECO:0007669"/>
    <property type="project" value="TreeGrafter"/>
</dbReference>
<name>A0A1H1UKH2_9CORY</name>
<dbReference type="OrthoDB" id="3242798at2"/>
<dbReference type="STRING" id="1203190.GCA_000312345_00676"/>
<feature type="chain" id="PRO_5009262373" description="Multiple inositol polyphosphate phosphatase 1" evidence="16">
    <location>
        <begin position="27"/>
        <end position="736"/>
    </location>
</feature>
<feature type="signal peptide" evidence="16">
    <location>
        <begin position="1"/>
        <end position="26"/>
    </location>
</feature>
<dbReference type="InterPro" id="IPR008160">
    <property type="entry name" value="Collagen"/>
</dbReference>
<evidence type="ECO:0000256" key="2">
    <source>
        <dbReference type="ARBA" id="ARBA00008422"/>
    </source>
</evidence>
<feature type="region of interest" description="Disordered" evidence="14">
    <location>
        <begin position="548"/>
        <end position="614"/>
    </location>
</feature>
<evidence type="ECO:0000256" key="16">
    <source>
        <dbReference type="SAM" id="SignalP"/>
    </source>
</evidence>
<dbReference type="SUPFAM" id="SSF53254">
    <property type="entry name" value="Phosphoglycerate mutase-like"/>
    <property type="match status" value="1"/>
</dbReference>
<evidence type="ECO:0000313" key="18">
    <source>
        <dbReference type="Proteomes" id="UP000182237"/>
    </source>
</evidence>
<dbReference type="PANTHER" id="PTHR20963">
    <property type="entry name" value="MULTIPLE INOSITOL POLYPHOSPHATE PHOSPHATASE-RELATED"/>
    <property type="match status" value="1"/>
</dbReference>
<dbReference type="EMBL" id="LT629765">
    <property type="protein sequence ID" value="SDS73017.1"/>
    <property type="molecule type" value="Genomic_DNA"/>
</dbReference>
<dbReference type="AlphaFoldDB" id="A0A1H1UKH2"/>
<dbReference type="InterPro" id="IPR029033">
    <property type="entry name" value="His_PPase_superfam"/>
</dbReference>
<dbReference type="EC" id="3.1.3.62" evidence="4"/>
<comment type="catalytic activity">
    <reaction evidence="12">
        <text>1D-myo-inositol hexakisphosphate + H2O = 1D-myo-inositol 1,2,4,5,6-pentakisphosphate + phosphate</text>
        <dbReference type="Rhea" id="RHEA:16989"/>
        <dbReference type="ChEBI" id="CHEBI:15377"/>
        <dbReference type="ChEBI" id="CHEBI:43474"/>
        <dbReference type="ChEBI" id="CHEBI:57798"/>
        <dbReference type="ChEBI" id="CHEBI:58130"/>
        <dbReference type="EC" id="3.1.3.62"/>
    </reaction>
    <physiologicalReaction direction="left-to-right" evidence="12">
        <dbReference type="Rhea" id="RHEA:16990"/>
    </physiologicalReaction>
</comment>
<evidence type="ECO:0000256" key="7">
    <source>
        <dbReference type="ARBA" id="ARBA00022801"/>
    </source>
</evidence>
<feature type="transmembrane region" description="Helical" evidence="15">
    <location>
        <begin position="696"/>
        <end position="721"/>
    </location>
</feature>
<evidence type="ECO:0000256" key="14">
    <source>
        <dbReference type="SAM" id="MobiDB-lite"/>
    </source>
</evidence>
<dbReference type="Gene3D" id="3.40.50.1240">
    <property type="entry name" value="Phosphoglycerate mutase-like"/>
    <property type="match status" value="1"/>
</dbReference>
<dbReference type="EC" id="3.1.3.80" evidence="3"/>
<dbReference type="GO" id="GO:0016020">
    <property type="term" value="C:membrane"/>
    <property type="evidence" value="ECO:0007669"/>
    <property type="project" value="UniProtKB-SubCell"/>
</dbReference>
<evidence type="ECO:0000256" key="15">
    <source>
        <dbReference type="SAM" id="Phobius"/>
    </source>
</evidence>
<evidence type="ECO:0000256" key="9">
    <source>
        <dbReference type="ARBA" id="ARBA00031642"/>
    </source>
</evidence>
<comment type="similarity">
    <text evidence="2">Belongs to the histidine acid phosphatase family. MINPP1 subfamily.</text>
</comment>
<gene>
    <name evidence="17" type="ORF">SAMN04488539_2265</name>
</gene>
<dbReference type="PANTHER" id="PTHR20963:SF8">
    <property type="entry name" value="MULTIPLE INOSITOL POLYPHOSPHATE PHOSPHATASE 1"/>
    <property type="match status" value="1"/>
</dbReference>
<dbReference type="Pfam" id="PF01391">
    <property type="entry name" value="Collagen"/>
    <property type="match status" value="1"/>
</dbReference>
<protein>
    <recommendedName>
        <fullName evidence="5">Multiple inositol polyphosphate phosphatase 1</fullName>
        <ecNumber evidence="4">3.1.3.62</ecNumber>
        <ecNumber evidence="3">3.1.3.80</ecNumber>
    </recommendedName>
    <alternativeName>
        <fullName evidence="9">2,3-bisphosphoglycerate 3-phosphatase</fullName>
    </alternativeName>
</protein>
<dbReference type="Proteomes" id="UP000182237">
    <property type="component" value="Chromosome I"/>
</dbReference>
<dbReference type="InterPro" id="IPR000560">
    <property type="entry name" value="His_Pase_clade-2"/>
</dbReference>
<comment type="catalytic activity">
    <reaction evidence="13">
        <text>(2R)-2,3-bisphosphoglycerate + H2O = (2R)-2-phosphoglycerate + phosphate</text>
        <dbReference type="Rhea" id="RHEA:27381"/>
        <dbReference type="ChEBI" id="CHEBI:15377"/>
        <dbReference type="ChEBI" id="CHEBI:43474"/>
        <dbReference type="ChEBI" id="CHEBI:58248"/>
        <dbReference type="ChEBI" id="CHEBI:58289"/>
        <dbReference type="EC" id="3.1.3.80"/>
    </reaction>
    <physiologicalReaction direction="left-to-right" evidence="13">
        <dbReference type="Rhea" id="RHEA:27382"/>
    </physiologicalReaction>
</comment>
<sequence length="736" mass="78972">MRKFSGAFVISLAAAVIAQNASVSSAQVADYSAEFSARTTPSFTGSNTSYANSNEASKLSTELQEAPDGFEPSYSALFARHGSRTSSDSGYYDRLINGLEAAGRVDFFGGAPTRTELGKEIEDHLRQLRQLHDQIGGGNLTGLGREESRELADSFAERNRELLSDSEAKLRLEASTKGRSIETGEIFAQQLIAHRFVVAQIPDRATQNKEVLQNQDVPESPAQQRREAYLQTDPGYQAVKGIPENWTAEVQPYANAVFEQLQGSRKPSFYGYCGGRARDLFEARAFSELMSVEREAAGVGPFPAIPGAEDMYRSVQQCTAIDEFYKRGVGLEGQDHSNANGLPLLNQIFAGIDASENNEEVGQLLFSHNEILTPFNAVLAIPEIGANQKFRPGELFNYETYPVLNQAQSDPMMGNIEWNVFKHENGTRLVRMQHNERAVHFGRSCKPINEEFDYFYLYEDLKACLPDAGQSIPSEDELSKARKLLQEALSEEELIQIVSVIENEDGSTTLKLSNGQVVTVPPNRQIVGTEETGSAVIIKLSDGSVIEIAKGPKGEPGEQGPKGEPGEQGPKGEPGEQGPKGEPGEQGPKGEPGEQGPKGEPGEQGPKGEQGEPSRIVAQGVDGEGNTVLTFSDGTVVTIPSGALSIERQYLDSEGNTVVEFSNGQKIVIASPAPSKSSSGSSWSDSSSLTAVGSSAFAAGGVVVAFVLAIAAVVGGLLGIIPLAPPIQSLIDLVQR</sequence>
<evidence type="ECO:0000256" key="13">
    <source>
        <dbReference type="ARBA" id="ARBA00043832"/>
    </source>
</evidence>
<evidence type="ECO:0000256" key="5">
    <source>
        <dbReference type="ARBA" id="ARBA00018097"/>
    </source>
</evidence>
<dbReference type="Pfam" id="PF00328">
    <property type="entry name" value="His_Phos_2"/>
    <property type="match status" value="1"/>
</dbReference>
<proteinExistence type="inferred from homology"/>